<gene>
    <name evidence="2" type="ORF">SAMN02745149_00456</name>
</gene>
<dbReference type="RefSeq" id="WP_078932384.1">
    <property type="nucleotide sequence ID" value="NZ_FUWG01000003.1"/>
</dbReference>
<name>A0A1T4JJS8_TREPO</name>
<feature type="transmembrane region" description="Helical" evidence="1">
    <location>
        <begin position="153"/>
        <end position="177"/>
    </location>
</feature>
<feature type="transmembrane region" description="Helical" evidence="1">
    <location>
        <begin position="113"/>
        <end position="133"/>
    </location>
</feature>
<proteinExistence type="predicted"/>
<dbReference type="EMBL" id="FUWG01000003">
    <property type="protein sequence ID" value="SJZ30422.1"/>
    <property type="molecule type" value="Genomic_DNA"/>
</dbReference>
<accession>A0A1T4JJS8</accession>
<organism evidence="2 3">
    <name type="scientific">Treponema porcinum</name>
    <dbReference type="NCBI Taxonomy" id="261392"/>
    <lineage>
        <taxon>Bacteria</taxon>
        <taxon>Pseudomonadati</taxon>
        <taxon>Spirochaetota</taxon>
        <taxon>Spirochaetia</taxon>
        <taxon>Spirochaetales</taxon>
        <taxon>Treponemataceae</taxon>
        <taxon>Treponema</taxon>
    </lineage>
</organism>
<feature type="transmembrane region" description="Helical" evidence="1">
    <location>
        <begin position="48"/>
        <end position="75"/>
    </location>
</feature>
<dbReference type="AlphaFoldDB" id="A0A1T4JJS8"/>
<keyword evidence="1" id="KW-1133">Transmembrane helix</keyword>
<sequence>MKKNTALIFRIAGIIFFIVNMLSVLEMFNVNISTFMYIITEDSRGWSIFFIVTALLYTTYFLFALFSTGTAALFGGKNGFTQSVWNCSVYSLVALSAYTSMEIITGIEPEEQFFLVQSIIMQLFFSIIMHVCLKEEKTFFWKNILPVDENSRLSLKVYAIMLALIEISSFFIAHHILGE</sequence>
<evidence type="ECO:0000313" key="2">
    <source>
        <dbReference type="EMBL" id="SJZ30422.1"/>
    </source>
</evidence>
<keyword evidence="3" id="KW-1185">Reference proteome</keyword>
<feature type="transmembrane region" description="Helical" evidence="1">
    <location>
        <begin position="87"/>
        <end position="107"/>
    </location>
</feature>
<keyword evidence="1" id="KW-0812">Transmembrane</keyword>
<dbReference type="Proteomes" id="UP000190423">
    <property type="component" value="Unassembled WGS sequence"/>
</dbReference>
<protein>
    <submittedName>
        <fullName evidence="2">Uncharacterized protein</fullName>
    </submittedName>
</protein>
<evidence type="ECO:0000313" key="3">
    <source>
        <dbReference type="Proteomes" id="UP000190423"/>
    </source>
</evidence>
<dbReference type="STRING" id="261392.SAMN02745149_00456"/>
<evidence type="ECO:0000256" key="1">
    <source>
        <dbReference type="SAM" id="Phobius"/>
    </source>
</evidence>
<dbReference type="GeneID" id="78315777"/>
<feature type="transmembrane region" description="Helical" evidence="1">
    <location>
        <begin position="7"/>
        <end position="28"/>
    </location>
</feature>
<reference evidence="2 3" key="1">
    <citation type="submission" date="2017-02" db="EMBL/GenBank/DDBJ databases">
        <authorList>
            <person name="Peterson S.W."/>
        </authorList>
    </citation>
    <scope>NUCLEOTIDE SEQUENCE [LARGE SCALE GENOMIC DNA]</scope>
    <source>
        <strain evidence="2 3">ATCC BAA-908</strain>
    </source>
</reference>
<keyword evidence="1" id="KW-0472">Membrane</keyword>